<dbReference type="SUPFAM" id="SSF57567">
    <property type="entry name" value="Serine protease inhibitors"/>
    <property type="match status" value="1"/>
</dbReference>
<dbReference type="CDD" id="cd19941">
    <property type="entry name" value="TIL"/>
    <property type="match status" value="1"/>
</dbReference>
<dbReference type="Gene3D" id="2.10.25.10">
    <property type="entry name" value="Laminin"/>
    <property type="match status" value="1"/>
</dbReference>
<proteinExistence type="predicted"/>
<evidence type="ECO:0000256" key="1">
    <source>
        <dbReference type="SAM" id="SignalP"/>
    </source>
</evidence>
<feature type="signal peptide" evidence="1">
    <location>
        <begin position="1"/>
        <end position="21"/>
    </location>
</feature>
<keyword evidence="1" id="KW-0732">Signal</keyword>
<accession>A0ABM1NJN5</accession>
<dbReference type="GeneID" id="108569838"/>
<name>A0ABM1NJN5_NICVS</name>
<evidence type="ECO:0000313" key="3">
    <source>
        <dbReference type="RefSeq" id="XP_017787035.1"/>
    </source>
</evidence>
<feature type="chain" id="PRO_5046529589" evidence="1">
    <location>
        <begin position="22"/>
        <end position="103"/>
    </location>
</feature>
<dbReference type="InterPro" id="IPR036084">
    <property type="entry name" value="Ser_inhib-like_sf"/>
</dbReference>
<reference evidence="3" key="1">
    <citation type="submission" date="2025-08" db="UniProtKB">
        <authorList>
            <consortium name="RefSeq"/>
        </authorList>
    </citation>
    <scope>IDENTIFICATION</scope>
    <source>
        <tissue evidence="3">Whole Larva</tissue>
    </source>
</reference>
<organism evidence="2 3">
    <name type="scientific">Nicrophorus vespilloides</name>
    <name type="common">Boreal carrion beetle</name>
    <dbReference type="NCBI Taxonomy" id="110193"/>
    <lineage>
        <taxon>Eukaryota</taxon>
        <taxon>Metazoa</taxon>
        <taxon>Ecdysozoa</taxon>
        <taxon>Arthropoda</taxon>
        <taxon>Hexapoda</taxon>
        <taxon>Insecta</taxon>
        <taxon>Pterygota</taxon>
        <taxon>Neoptera</taxon>
        <taxon>Endopterygota</taxon>
        <taxon>Coleoptera</taxon>
        <taxon>Polyphaga</taxon>
        <taxon>Staphyliniformia</taxon>
        <taxon>Silphidae</taxon>
        <taxon>Nicrophorinae</taxon>
        <taxon>Nicrophorus</taxon>
    </lineage>
</organism>
<sequence length="103" mass="11446">MSRLSLITFSLLIISVVLVASQECSQNETYMAEGMECGTCFNAHCSNNCFLRKMEGCYCKTGYIRVGFKRGDKLGPCVKRIDCPVCHRGGFHNCACAVNTRFT</sequence>
<evidence type="ECO:0000313" key="2">
    <source>
        <dbReference type="Proteomes" id="UP000695000"/>
    </source>
</evidence>
<dbReference type="Proteomes" id="UP000695000">
    <property type="component" value="Unplaced"/>
</dbReference>
<keyword evidence="2" id="KW-1185">Reference proteome</keyword>
<dbReference type="RefSeq" id="XP_017787035.1">
    <property type="nucleotide sequence ID" value="XM_017931546.1"/>
</dbReference>
<gene>
    <name evidence="3" type="primary">LOC108569838</name>
</gene>
<protein>
    <submittedName>
        <fullName evidence="3">Uncharacterized protein LOC108569838</fullName>
    </submittedName>
</protein>